<evidence type="ECO:0000313" key="1">
    <source>
        <dbReference type="EMBL" id="MDR7134594.1"/>
    </source>
</evidence>
<accession>A0ABU1WAD7</accession>
<keyword evidence="2" id="KW-1185">Reference proteome</keyword>
<dbReference type="Proteomes" id="UP001251524">
    <property type="component" value="Unassembled WGS sequence"/>
</dbReference>
<reference evidence="1 2" key="1">
    <citation type="submission" date="2023-07" db="EMBL/GenBank/DDBJ databases">
        <title>Sorghum-associated microbial communities from plants grown in Nebraska, USA.</title>
        <authorList>
            <person name="Schachtman D."/>
        </authorList>
    </citation>
    <scope>NUCLEOTIDE SEQUENCE [LARGE SCALE GENOMIC DNA]</scope>
    <source>
        <strain evidence="1 2">BE198</strain>
    </source>
</reference>
<dbReference type="EMBL" id="JAVDVY010000001">
    <property type="protein sequence ID" value="MDR7134594.1"/>
    <property type="molecule type" value="Genomic_DNA"/>
</dbReference>
<protein>
    <submittedName>
        <fullName evidence="1">Uncharacterized protein</fullName>
    </submittedName>
</protein>
<evidence type="ECO:0000313" key="2">
    <source>
        <dbReference type="Proteomes" id="UP001251524"/>
    </source>
</evidence>
<dbReference type="RefSeq" id="WP_310061016.1">
    <property type="nucleotide sequence ID" value="NZ_JAVDVY010000001.1"/>
</dbReference>
<sequence length="100" mass="11161">MKNPVEMERKDAIPRCKAASGEVAALACRLGWQGVAERGKLIRMRVPTTVYFARNRLLRQSDPGPGVIRGECLEAFQTVFSCPLCRIGPMSARFLNPIER</sequence>
<gene>
    <name evidence="1" type="ORF">J2X06_001778</name>
</gene>
<proteinExistence type="predicted"/>
<comment type="caution">
    <text evidence="1">The sequence shown here is derived from an EMBL/GenBank/DDBJ whole genome shotgun (WGS) entry which is preliminary data.</text>
</comment>
<organism evidence="1 2">
    <name type="scientific">Lysobacter niastensis</name>
    <dbReference type="NCBI Taxonomy" id="380629"/>
    <lineage>
        <taxon>Bacteria</taxon>
        <taxon>Pseudomonadati</taxon>
        <taxon>Pseudomonadota</taxon>
        <taxon>Gammaproteobacteria</taxon>
        <taxon>Lysobacterales</taxon>
        <taxon>Lysobacteraceae</taxon>
        <taxon>Lysobacter</taxon>
    </lineage>
</organism>
<name>A0ABU1WAD7_9GAMM</name>